<sequence length="224" mass="24373">MRTDAQIQQDVMNQLKWNPMLTASEIGVSVNSGIVTLSGQVDAYYKKLEAEQEAKKVAGVKAIAEDIHVGVSPRHKRTDAEIAAAVLNALKWDTSIPEDHIRVKVEDGVVTLEGEVEWVFQLQSAARAAGRLAGVRKVINSIALRPKVAPSDLKHKISAAFIRNATIDASRIQVEVTGSKVVLTGRVRSLTEKEDAEKAAWLAPGIQFVENNLEVEHAPEPSKA</sequence>
<dbReference type="InterPro" id="IPR007055">
    <property type="entry name" value="BON_dom"/>
</dbReference>
<feature type="domain" description="BON" evidence="2">
    <location>
        <begin position="3"/>
        <end position="71"/>
    </location>
</feature>
<feature type="domain" description="BON" evidence="2">
    <location>
        <begin position="78"/>
        <end position="146"/>
    </location>
</feature>
<dbReference type="PROSITE" id="PS50914">
    <property type="entry name" value="BON"/>
    <property type="match status" value="3"/>
</dbReference>
<keyword evidence="1" id="KW-0732">Signal</keyword>
<name>A0ABP8LUH3_9BACT</name>
<dbReference type="RefSeq" id="WP_345160335.1">
    <property type="nucleotide sequence ID" value="NZ_BAABHC010000016.1"/>
</dbReference>
<dbReference type="SMART" id="SM00749">
    <property type="entry name" value="BON"/>
    <property type="match status" value="3"/>
</dbReference>
<evidence type="ECO:0000259" key="2">
    <source>
        <dbReference type="PROSITE" id="PS50914"/>
    </source>
</evidence>
<reference evidence="4" key="1">
    <citation type="journal article" date="2019" name="Int. J. Syst. Evol. Microbiol.">
        <title>The Global Catalogue of Microorganisms (GCM) 10K type strain sequencing project: providing services to taxonomists for standard genome sequencing and annotation.</title>
        <authorList>
            <consortium name="The Broad Institute Genomics Platform"/>
            <consortium name="The Broad Institute Genome Sequencing Center for Infectious Disease"/>
            <person name="Wu L."/>
            <person name="Ma J."/>
        </authorList>
    </citation>
    <scope>NUCLEOTIDE SEQUENCE [LARGE SCALE GENOMIC DNA]</scope>
    <source>
        <strain evidence="4">JCM 17926</strain>
    </source>
</reference>
<evidence type="ECO:0000313" key="3">
    <source>
        <dbReference type="EMBL" id="GAA4436998.1"/>
    </source>
</evidence>
<dbReference type="PANTHER" id="PTHR34606">
    <property type="entry name" value="BON DOMAIN-CONTAINING PROTEIN"/>
    <property type="match status" value="1"/>
</dbReference>
<dbReference type="EMBL" id="BAABHC010000016">
    <property type="protein sequence ID" value="GAA4436998.1"/>
    <property type="molecule type" value="Genomic_DNA"/>
</dbReference>
<dbReference type="PANTHER" id="PTHR34606:SF4">
    <property type="entry name" value="OUTER MEMBRANE LIPOPROTEIN DOLP"/>
    <property type="match status" value="1"/>
</dbReference>
<protein>
    <submittedName>
        <fullName evidence="3">BON domain-containing protein</fullName>
    </submittedName>
</protein>
<keyword evidence="4" id="KW-1185">Reference proteome</keyword>
<evidence type="ECO:0000256" key="1">
    <source>
        <dbReference type="ARBA" id="ARBA00022729"/>
    </source>
</evidence>
<evidence type="ECO:0000313" key="4">
    <source>
        <dbReference type="Proteomes" id="UP001500552"/>
    </source>
</evidence>
<gene>
    <name evidence="3" type="ORF">GCM10023188_30700</name>
</gene>
<dbReference type="Proteomes" id="UP001500552">
    <property type="component" value="Unassembled WGS sequence"/>
</dbReference>
<dbReference type="Gene3D" id="3.30.1340.30">
    <property type="match status" value="3"/>
</dbReference>
<accession>A0ABP8LUH3</accession>
<dbReference type="InterPro" id="IPR014004">
    <property type="entry name" value="Transpt-assoc_nodulatn_dom_bac"/>
</dbReference>
<organism evidence="3 4">
    <name type="scientific">Pontibacter saemangeumensis</name>
    <dbReference type="NCBI Taxonomy" id="1084525"/>
    <lineage>
        <taxon>Bacteria</taxon>
        <taxon>Pseudomonadati</taxon>
        <taxon>Bacteroidota</taxon>
        <taxon>Cytophagia</taxon>
        <taxon>Cytophagales</taxon>
        <taxon>Hymenobacteraceae</taxon>
        <taxon>Pontibacter</taxon>
    </lineage>
</organism>
<proteinExistence type="predicted"/>
<dbReference type="Pfam" id="PF04972">
    <property type="entry name" value="BON"/>
    <property type="match status" value="3"/>
</dbReference>
<feature type="domain" description="BON" evidence="2">
    <location>
        <begin position="149"/>
        <end position="217"/>
    </location>
</feature>
<dbReference type="InterPro" id="IPR051686">
    <property type="entry name" value="Lipoprotein_DolP"/>
</dbReference>
<comment type="caution">
    <text evidence="3">The sequence shown here is derived from an EMBL/GenBank/DDBJ whole genome shotgun (WGS) entry which is preliminary data.</text>
</comment>